<evidence type="ECO:0000313" key="4">
    <source>
        <dbReference type="Proteomes" id="UP001277761"/>
    </source>
</evidence>
<dbReference type="InterPro" id="IPR036291">
    <property type="entry name" value="NAD(P)-bd_dom_sf"/>
</dbReference>
<dbReference type="SUPFAM" id="SSF55347">
    <property type="entry name" value="Glyceraldehyde-3-phosphate dehydrogenase-like, C-terminal domain"/>
    <property type="match status" value="1"/>
</dbReference>
<dbReference type="InterPro" id="IPR000683">
    <property type="entry name" value="Gfo/Idh/MocA-like_OxRdtase_N"/>
</dbReference>
<sequence>MSATTAAPRPLRGAIVGLGMMGRHHARLLQTSGLTTFVGAVDPGGDRHGAVADPALVFPTVRALLDHDPASAPELAVVAVPTEEHVPAVLELVAAGVSVLVEKPLAEDPARARELIAAVRAAGVQGAVGHVERCNPALIELRRRAQAGQLGQVFHVATERIGPFPDRIRDVGVVKDLATHDLDLVGWLGGGPVVTLAAQTQHRMGRRHEDLVNVVGRLAHGTTFTTMVDWLSPTKVRRTRVLGERGMLVADTLTADLTFYANGEVTSEWDAARTLRGVSEGDVTRYALSRREPLLVELKGFCALVRGDEQAAVVSLEEGLAAVELADAVLRSAAEGETVHVAPGGHATGAAR</sequence>
<dbReference type="Proteomes" id="UP001277761">
    <property type="component" value="Unassembled WGS sequence"/>
</dbReference>
<dbReference type="RefSeq" id="WP_319953881.1">
    <property type="nucleotide sequence ID" value="NZ_JAXAVX010000003.1"/>
</dbReference>
<dbReference type="PANTHER" id="PTHR43377:SF1">
    <property type="entry name" value="BILIVERDIN REDUCTASE A"/>
    <property type="match status" value="1"/>
</dbReference>
<comment type="caution">
    <text evidence="3">The sequence shown here is derived from an EMBL/GenBank/DDBJ whole genome shotgun (WGS) entry which is preliminary data.</text>
</comment>
<feature type="domain" description="Gfo/Idh/MocA-like oxidoreductase N-terminal" evidence="1">
    <location>
        <begin position="12"/>
        <end position="130"/>
    </location>
</feature>
<dbReference type="PANTHER" id="PTHR43377">
    <property type="entry name" value="BILIVERDIN REDUCTASE A"/>
    <property type="match status" value="1"/>
</dbReference>
<dbReference type="InterPro" id="IPR051450">
    <property type="entry name" value="Gfo/Idh/MocA_Oxidoreductases"/>
</dbReference>
<protein>
    <submittedName>
        <fullName evidence="3">Gfo/Idh/MocA family oxidoreductase</fullName>
    </submittedName>
</protein>
<dbReference type="Gene3D" id="3.40.50.720">
    <property type="entry name" value="NAD(P)-binding Rossmann-like Domain"/>
    <property type="match status" value="1"/>
</dbReference>
<name>A0ABU4VK56_9ACTN</name>
<reference evidence="3 4" key="1">
    <citation type="submission" date="2023-11" db="EMBL/GenBank/DDBJ databases">
        <authorList>
            <person name="Xu M."/>
            <person name="Jiang T."/>
        </authorList>
    </citation>
    <scope>NUCLEOTIDE SEQUENCE [LARGE SCALE GENOMIC DNA]</scope>
    <source>
        <strain evidence="3 4">SD</strain>
    </source>
</reference>
<accession>A0ABU4VK56</accession>
<proteinExistence type="predicted"/>
<dbReference type="Pfam" id="PF01408">
    <property type="entry name" value="GFO_IDH_MocA"/>
    <property type="match status" value="1"/>
</dbReference>
<dbReference type="InterPro" id="IPR055170">
    <property type="entry name" value="GFO_IDH_MocA-like_dom"/>
</dbReference>
<evidence type="ECO:0000259" key="2">
    <source>
        <dbReference type="Pfam" id="PF22725"/>
    </source>
</evidence>
<dbReference type="SUPFAM" id="SSF51735">
    <property type="entry name" value="NAD(P)-binding Rossmann-fold domains"/>
    <property type="match status" value="1"/>
</dbReference>
<gene>
    <name evidence="3" type="ORF">SK069_08995</name>
</gene>
<feature type="domain" description="GFO/IDH/MocA-like oxidoreductase" evidence="2">
    <location>
        <begin position="140"/>
        <end position="248"/>
    </location>
</feature>
<keyword evidence="4" id="KW-1185">Reference proteome</keyword>
<evidence type="ECO:0000259" key="1">
    <source>
        <dbReference type="Pfam" id="PF01408"/>
    </source>
</evidence>
<evidence type="ECO:0000313" key="3">
    <source>
        <dbReference type="EMBL" id="MDX8151727.1"/>
    </source>
</evidence>
<dbReference type="EMBL" id="JAXAVX010000003">
    <property type="protein sequence ID" value="MDX8151727.1"/>
    <property type="molecule type" value="Genomic_DNA"/>
</dbReference>
<dbReference type="Pfam" id="PF22725">
    <property type="entry name" value="GFO_IDH_MocA_C3"/>
    <property type="match status" value="1"/>
</dbReference>
<dbReference type="Gene3D" id="3.30.360.10">
    <property type="entry name" value="Dihydrodipicolinate Reductase, domain 2"/>
    <property type="match status" value="1"/>
</dbReference>
<organism evidence="3 4">
    <name type="scientific">Patulibacter brassicae</name>
    <dbReference type="NCBI Taxonomy" id="1705717"/>
    <lineage>
        <taxon>Bacteria</taxon>
        <taxon>Bacillati</taxon>
        <taxon>Actinomycetota</taxon>
        <taxon>Thermoleophilia</taxon>
        <taxon>Solirubrobacterales</taxon>
        <taxon>Patulibacteraceae</taxon>
        <taxon>Patulibacter</taxon>
    </lineage>
</organism>